<accession>A0A0G4G8Z4</accession>
<dbReference type="SUPFAM" id="SSF56112">
    <property type="entry name" value="Protein kinase-like (PK-like)"/>
    <property type="match status" value="1"/>
</dbReference>
<dbReference type="AlphaFoldDB" id="A0A0G4G8Z4"/>
<protein>
    <recommendedName>
        <fullName evidence="4">Protein kinase domain-containing protein</fullName>
    </recommendedName>
</protein>
<dbReference type="EMBL" id="CDMY01000597">
    <property type="protein sequence ID" value="CEM25333.1"/>
    <property type="molecule type" value="Genomic_DNA"/>
</dbReference>
<dbReference type="InterPro" id="IPR051931">
    <property type="entry name" value="PAK3-like"/>
</dbReference>
<dbReference type="PROSITE" id="PS50011">
    <property type="entry name" value="PROTEIN_KINASE_DOM"/>
    <property type="match status" value="1"/>
</dbReference>
<dbReference type="Proteomes" id="UP000041254">
    <property type="component" value="Unassembled WGS sequence"/>
</dbReference>
<keyword evidence="6" id="KW-1185">Reference proteome</keyword>
<comment type="similarity">
    <text evidence="1">Belongs to the protein kinase superfamily. STE Ser/Thr protein kinase family. STE20 subfamily.</text>
</comment>
<dbReference type="GO" id="GO:0004672">
    <property type="term" value="F:protein kinase activity"/>
    <property type="evidence" value="ECO:0007669"/>
    <property type="project" value="InterPro"/>
</dbReference>
<reference evidence="5 6" key="1">
    <citation type="submission" date="2014-11" db="EMBL/GenBank/DDBJ databases">
        <authorList>
            <person name="Zhu J."/>
            <person name="Qi W."/>
            <person name="Song R."/>
        </authorList>
    </citation>
    <scope>NUCLEOTIDE SEQUENCE [LARGE SCALE GENOMIC DNA]</scope>
</reference>
<dbReference type="Gene3D" id="1.10.510.10">
    <property type="entry name" value="Transferase(Phosphotransferase) domain 1"/>
    <property type="match status" value="1"/>
</dbReference>
<dbReference type="Pfam" id="PF00069">
    <property type="entry name" value="Pkinase"/>
    <property type="match status" value="1"/>
</dbReference>
<feature type="domain" description="Protein kinase" evidence="4">
    <location>
        <begin position="73"/>
        <end position="364"/>
    </location>
</feature>
<dbReference type="PANTHER" id="PTHR45832">
    <property type="entry name" value="SERINE/THREONINE-PROTEIN KINASE SAMKA-RELATED-RELATED"/>
    <property type="match status" value="1"/>
</dbReference>
<dbReference type="OrthoDB" id="346907at2759"/>
<dbReference type="PANTHER" id="PTHR45832:SF22">
    <property type="entry name" value="SERINE_THREONINE-PROTEIN KINASE SAMKA-RELATED"/>
    <property type="match status" value="1"/>
</dbReference>
<gene>
    <name evidence="5" type="ORF">Vbra_17224</name>
</gene>
<keyword evidence="3" id="KW-0067">ATP-binding</keyword>
<dbReference type="InterPro" id="IPR011009">
    <property type="entry name" value="Kinase-like_dom_sf"/>
</dbReference>
<dbReference type="STRING" id="1169540.A0A0G4G8Z4"/>
<evidence type="ECO:0000256" key="3">
    <source>
        <dbReference type="ARBA" id="ARBA00022840"/>
    </source>
</evidence>
<dbReference type="VEuPathDB" id="CryptoDB:Vbra_17224"/>
<proteinExistence type="inferred from homology"/>
<evidence type="ECO:0000256" key="1">
    <source>
        <dbReference type="ARBA" id="ARBA00008874"/>
    </source>
</evidence>
<organism evidence="5 6">
    <name type="scientific">Vitrella brassicaformis (strain CCMP3155)</name>
    <dbReference type="NCBI Taxonomy" id="1169540"/>
    <lineage>
        <taxon>Eukaryota</taxon>
        <taxon>Sar</taxon>
        <taxon>Alveolata</taxon>
        <taxon>Colpodellida</taxon>
        <taxon>Vitrellaceae</taxon>
        <taxon>Vitrella</taxon>
    </lineage>
</organism>
<evidence type="ECO:0000259" key="4">
    <source>
        <dbReference type="PROSITE" id="PS50011"/>
    </source>
</evidence>
<dbReference type="GO" id="GO:0005524">
    <property type="term" value="F:ATP binding"/>
    <property type="evidence" value="ECO:0007669"/>
    <property type="project" value="UniProtKB-KW"/>
</dbReference>
<sequence>MCCAFSPLAAALASFASRAIRYTVSADRVTQDIRVRFAKRSAPPQEGKNPQVSSSPQCYGVASFLRFSLSDLYEQKGILKHVQIADVKVTLMTHRATERDVVVKRLPYKTEADRRRADQQVRILHTCRSNPTIVTTLATHREHDDQDDHLWIVSEYCGYLSVGWLLLRLPDGGRMTEAEVQHVAASVLEALCDLHRHEVVHRGVTYHNILMDLGGHVKLGGFGSAKLLGGPEDRCATPNPVQGMSRAMCLMAPEMLDLSAWPFTAVLRSQRPHSYTKSVDIWAVGTVCIVLAEGRLPFMAFSQQGDITAQRIRRAAACLQQSPGSEGLTLQGFSDEFRDFLDKCMCVEPAGRPSADELRGHPFVKDVDTREGNPVIHRIAPPTDIDFVSQSDPRHGYVVPHSAQRLLDKLVAAGGADPIMWELVNVIDMSPGRDEQLPRCLQVFEKGEHTTADLDRIREFDARGGHPDAVVIAVAYDDDDQSAEEAATNMVAQIQAVGLTKSRIVSVGKRELADVVMRVGRAVPREQPQMSFGSVQ</sequence>
<dbReference type="PhylomeDB" id="A0A0G4G8Z4"/>
<evidence type="ECO:0000313" key="5">
    <source>
        <dbReference type="EMBL" id="CEM25333.1"/>
    </source>
</evidence>
<dbReference type="InParanoid" id="A0A0G4G8Z4"/>
<dbReference type="InterPro" id="IPR000719">
    <property type="entry name" value="Prot_kinase_dom"/>
</dbReference>
<keyword evidence="2" id="KW-0547">Nucleotide-binding</keyword>
<name>A0A0G4G8Z4_VITBC</name>
<evidence type="ECO:0000313" key="6">
    <source>
        <dbReference type="Proteomes" id="UP000041254"/>
    </source>
</evidence>
<evidence type="ECO:0000256" key="2">
    <source>
        <dbReference type="ARBA" id="ARBA00022741"/>
    </source>
</evidence>